<feature type="compositionally biased region" description="Basic and acidic residues" evidence="4">
    <location>
        <begin position="1110"/>
        <end position="1119"/>
    </location>
</feature>
<feature type="region of interest" description="Disordered" evidence="4">
    <location>
        <begin position="2264"/>
        <end position="2294"/>
    </location>
</feature>
<evidence type="ECO:0000256" key="2">
    <source>
        <dbReference type="ARBA" id="ARBA00022448"/>
    </source>
</evidence>
<comment type="similarity">
    <text evidence="1">Belongs to the VPS13 family.</text>
</comment>
<feature type="compositionally biased region" description="Basic and acidic residues" evidence="4">
    <location>
        <begin position="1654"/>
        <end position="1686"/>
    </location>
</feature>
<feature type="compositionally biased region" description="Polar residues" evidence="4">
    <location>
        <begin position="1063"/>
        <end position="1073"/>
    </location>
</feature>
<dbReference type="PROSITE" id="PS50231">
    <property type="entry name" value="RICIN_B_LECTIN"/>
    <property type="match status" value="1"/>
</dbReference>
<accession>A0A8W8MIX1</accession>
<dbReference type="EnsemblMetazoa" id="G33328.1">
    <property type="protein sequence ID" value="G33328.1:cds"/>
    <property type="gene ID" value="G33328"/>
</dbReference>
<feature type="region of interest" description="Disordered" evidence="4">
    <location>
        <begin position="1810"/>
        <end position="1862"/>
    </location>
</feature>
<feature type="domain" description="UBA" evidence="5">
    <location>
        <begin position="2779"/>
        <end position="2823"/>
    </location>
</feature>
<protein>
    <recommendedName>
        <fullName evidence="5">UBA domain-containing protein</fullName>
    </recommendedName>
</protein>
<dbReference type="PROSITE" id="PS50030">
    <property type="entry name" value="UBA"/>
    <property type="match status" value="1"/>
</dbReference>
<dbReference type="Proteomes" id="UP000005408">
    <property type="component" value="Unassembled WGS sequence"/>
</dbReference>
<dbReference type="Pfam" id="PF25037">
    <property type="entry name" value="VPS13_C"/>
    <property type="match status" value="1"/>
</dbReference>
<feature type="compositionally biased region" description="Basic and acidic residues" evidence="4">
    <location>
        <begin position="2273"/>
        <end position="2283"/>
    </location>
</feature>
<dbReference type="Pfam" id="PF25033">
    <property type="entry name" value="VPS13_M"/>
    <property type="match status" value="2"/>
</dbReference>
<feature type="compositionally biased region" description="Polar residues" evidence="4">
    <location>
        <begin position="1099"/>
        <end position="1109"/>
    </location>
</feature>
<evidence type="ECO:0000313" key="7">
    <source>
        <dbReference type="Proteomes" id="UP000005408"/>
    </source>
</evidence>
<feature type="region of interest" description="Disordered" evidence="4">
    <location>
        <begin position="759"/>
        <end position="804"/>
    </location>
</feature>
<dbReference type="InterPro" id="IPR009543">
    <property type="entry name" value="VPS13_VAB"/>
</dbReference>
<feature type="region of interest" description="Disordered" evidence="4">
    <location>
        <begin position="449"/>
        <end position="475"/>
    </location>
</feature>
<feature type="region of interest" description="Disordered" evidence="4">
    <location>
        <begin position="1047"/>
        <end position="1084"/>
    </location>
</feature>
<dbReference type="Pfam" id="PF25036">
    <property type="entry name" value="VPS13_VAB"/>
    <property type="match status" value="1"/>
</dbReference>
<evidence type="ECO:0000256" key="4">
    <source>
        <dbReference type="SAM" id="MobiDB-lite"/>
    </source>
</evidence>
<evidence type="ECO:0000256" key="1">
    <source>
        <dbReference type="ARBA" id="ARBA00006545"/>
    </source>
</evidence>
<feature type="region of interest" description="Disordered" evidence="4">
    <location>
        <begin position="1649"/>
        <end position="1687"/>
    </location>
</feature>
<dbReference type="GO" id="GO:0007005">
    <property type="term" value="P:mitochondrion organization"/>
    <property type="evidence" value="ECO:0007669"/>
    <property type="project" value="TreeGrafter"/>
</dbReference>
<feature type="region of interest" description="Disordered" evidence="4">
    <location>
        <begin position="2227"/>
        <end position="2250"/>
    </location>
</feature>
<feature type="compositionally biased region" description="Low complexity" evidence="4">
    <location>
        <begin position="1047"/>
        <end position="1062"/>
    </location>
</feature>
<dbReference type="GO" id="GO:0006623">
    <property type="term" value="P:protein targeting to vacuole"/>
    <property type="evidence" value="ECO:0007669"/>
    <property type="project" value="TreeGrafter"/>
</dbReference>
<dbReference type="InterPro" id="IPR026847">
    <property type="entry name" value="VPS13"/>
</dbReference>
<dbReference type="SMART" id="SM00165">
    <property type="entry name" value="UBA"/>
    <property type="match status" value="1"/>
</dbReference>
<dbReference type="Pfam" id="PF12624">
    <property type="entry name" value="VPS13_N"/>
    <property type="match status" value="1"/>
</dbReference>
<evidence type="ECO:0000259" key="5">
    <source>
        <dbReference type="PROSITE" id="PS50030"/>
    </source>
</evidence>
<evidence type="ECO:0000313" key="6">
    <source>
        <dbReference type="EnsemblMetazoa" id="G33328.1:cds"/>
    </source>
</evidence>
<dbReference type="InterPro" id="IPR056748">
    <property type="entry name" value="VPS13-like_C"/>
</dbReference>
<organism evidence="6 7">
    <name type="scientific">Magallana gigas</name>
    <name type="common">Pacific oyster</name>
    <name type="synonym">Crassostrea gigas</name>
    <dbReference type="NCBI Taxonomy" id="29159"/>
    <lineage>
        <taxon>Eukaryota</taxon>
        <taxon>Metazoa</taxon>
        <taxon>Spiralia</taxon>
        <taxon>Lophotrochozoa</taxon>
        <taxon>Mollusca</taxon>
        <taxon>Bivalvia</taxon>
        <taxon>Autobranchia</taxon>
        <taxon>Pteriomorphia</taxon>
        <taxon>Ostreida</taxon>
        <taxon>Ostreoidea</taxon>
        <taxon>Ostreidae</taxon>
        <taxon>Magallana</taxon>
    </lineage>
</organism>
<dbReference type="GO" id="GO:0045053">
    <property type="term" value="P:protein retention in Golgi apparatus"/>
    <property type="evidence" value="ECO:0007669"/>
    <property type="project" value="TreeGrafter"/>
</dbReference>
<dbReference type="InterPro" id="IPR015940">
    <property type="entry name" value="UBA"/>
</dbReference>
<dbReference type="InterPro" id="IPR009060">
    <property type="entry name" value="UBA-like_sf"/>
</dbReference>
<dbReference type="GO" id="GO:0006869">
    <property type="term" value="P:lipid transport"/>
    <property type="evidence" value="ECO:0007669"/>
    <property type="project" value="UniProtKB-KW"/>
</dbReference>
<keyword evidence="3" id="KW-0445">Lipid transport</keyword>
<feature type="compositionally biased region" description="Acidic residues" evidence="4">
    <location>
        <begin position="769"/>
        <end position="778"/>
    </location>
</feature>
<feature type="compositionally biased region" description="Polar residues" evidence="4">
    <location>
        <begin position="603"/>
        <end position="617"/>
    </location>
</feature>
<dbReference type="PANTHER" id="PTHR16166:SF141">
    <property type="entry name" value="INTERMEMBRANE LIPID TRANSFER PROTEIN VPS13D"/>
    <property type="match status" value="1"/>
</dbReference>
<dbReference type="InterPro" id="IPR026854">
    <property type="entry name" value="VPS13_N"/>
</dbReference>
<feature type="region of interest" description="Disordered" evidence="4">
    <location>
        <begin position="2583"/>
        <end position="2614"/>
    </location>
</feature>
<dbReference type="InterPro" id="IPR041969">
    <property type="entry name" value="VP13D_UBA"/>
</dbReference>
<reference evidence="6" key="1">
    <citation type="submission" date="2022-08" db="UniProtKB">
        <authorList>
            <consortium name="EnsemblMetazoa"/>
        </authorList>
    </citation>
    <scope>IDENTIFICATION</scope>
    <source>
        <strain evidence="6">05x7-T-G4-1.051#20</strain>
    </source>
</reference>
<feature type="region of interest" description="Disordered" evidence="4">
    <location>
        <begin position="2146"/>
        <end position="2178"/>
    </location>
</feature>
<dbReference type="InterPro" id="IPR056747">
    <property type="entry name" value="VPS13-like_M"/>
</dbReference>
<name>A0A8W8MIX1_MAGGI</name>
<dbReference type="PANTHER" id="PTHR16166">
    <property type="entry name" value="VACUOLAR PROTEIN SORTING-ASSOCIATED PROTEIN VPS13"/>
    <property type="match status" value="1"/>
</dbReference>
<sequence>MLEGLAAYLLNTYVGQYVENLNTKQLSIALLQGYVELENLPLKRDALSSLDLPLHVKSGFIGKIKLKIPLNRLSSEPWVISMKRLYLVAGPVKHSQFNEEKEKEYEEAKKKKMLDALEEKWKISKEEKETYGSSWFSYGTSIATNILENLQLNIEDVHIRYEDDELIPDHPFAFGIVIRSLSAQSTDSEWRANVSSVSDMKFKLVDLQNFSLYLDTEASMIGDLPREDLYASLQSETYVSCKTRQFKEHDYILSPVSAKVKLKRNTSSLPLRDPNNPRISMDVCLDTVAFCLSEDQYQCIIEWLKEMERYERRRKYRKWRPAIKVRNGSSIWWKYAINATLHTIRERNRKLTKVFLVQRAKDVCAYHRVYARYLETHQLSPADTAIKTRLESELKFDELKILRELAYHHVKQQGKLYKVPEPEKVTTPPATEQGGILQRWFPGWGGWYGSSQSEADTSRRSSPEAASLEVGEPPTKIRKNNEDLVIEQELMDVVQDTSENTSFLKKDTVFAFMIFKLESGVFKLLKEKPLSPTESTSQLMTMLELECSAINILFESRPRSKAMKFGVDVGGLYLRDKFLENSIFPNIIAPQPKERILTLAKSPNSSFSSQQGKTSAPPQGAGAPGDKIFELFYEKNPVNSTAKYRLNIQTKPLDVVYNPMSVKRVREFFSTKKLSSSRLSQLKLTATARHQIQQMKERSKAELKQALEDFLEGEDGKHSRWDVNLDISAPQIMVPENFSDQTSNMMVLDLGHVHFYNKTMDAPGKSQTDDDDNDDNGDDFQTPMSTPPSEAEDEGKGATTTTAADLSSLSLSEAQLYDRLYERYSLDLSDLQVMVGKPRDNWKHVKGRGITHLHLIDKFSINLHFERRMLHTTDPEFPSMIVSGNLPSLTLHVNEQKVTAMRRCIDIMMTSTAYVNPYVVPSSESVMSMTDSVSGEFSEISTSISDVDSRIDQSKKDEPHRSVVGLEDSRLLWGQFSISSLKLEIHSCGRPLAELQVTNVKASVNKRPFDTAVQVSVQSLLIVDALQTYGPDFELLVASHKHVTLDSKSGSLLGSDPSSPMSATSPNYPQSPVETFPPPSYSGHLQSVQEAISTAIHSLWTSTAGNTPTDQRKKSESGRSHMSPTPDSEALIRLDVELIDEDSPSNEAGCPLKIANMQFNSLDVIGNCETMMELLNFVKRLTPSKVTGSSMEAQSKSFIVSNMATGTSSMPDKFEITADFSRLNLLVMKIEETDGMKQAHKIATATMCSAKVQATIDKDWDVSGSLGGFHIMDVSADDIKHQNVFSVGTDSMLSHELPLHDIMYKTAQESMFFTNQQDQKEAFSFRLLKGMQQTTTLQDMSVFESPRLRKISGQDEKVMNVTLAMASICYVHSPKLLHDIAECFSDFKDYTTKVATSLKSAASEVATKIVNKRASDTFMLGSLSNIHDSTFYSNQSLDDTSQFENFSEEPETKVILNAQLETPVIVIPRSSSSSEVLVAHLGQISIDNNARGAKVEEEIEQAVIYHERLRVEARDMNLYVVDIDNPKSKQDFSLDQSAINKSVYSQSECGIPIMHDTTVEIVIELGHTNVSRAQEMETVYLGEETARSSPQNTVASQNVVEVMAKISTPVKLELSKVVYEQVLQTVDNLTYDEKSASKSASFATPSSTSFASVQKDKSKETLSEIPEDSVKSEEEETSKSDPKQEDSGMITKIAFEVPLFNVILKGDFDEGEKGLVDLKLHNFSMEFEKSNSYSTNIEIQLQSLTMQDLLASEKSEHKYLLISRVPKSDDKEHLKPRLFLSHSCPDSTILMPTATLPSSLPSSFHDNLSHVTKPLAPGGPMHAFQSATTSGHRKPAGRGSCPQTPPPSLRTSRRPSVDRANERDDVVHIKVQLIDKNSPQYTEKYDRTNRFIDVDFNCLDANVNLQTWVVLLDFLGMGAKIPDVSQLEASMESDVSLPLTISDEPAVNSVVNLKVKSFTLILNKPDYELSRANVKLLSAHVNLRDENMAISGQLGNLSLIDKSPHGSLYRERFITVGDQALVFDIFKYGPPDPNLVRDCDISVKLQMASVRYIHTNRFQMEFVAFLQHFLQLQDVLGRYRAASAGKRVTDKATRGARIKLDINADSPIILLPHSSKSTDILVADLGKLTVNNCFIYDGEPGTLTFEQGDNGMKRTRSQESLSSMAKSESSEFSMGSSSAATGMTQSLFDSYNPPMASMGNPMLQSIYGSLEQDQRSPTSVVREIFEIYDPTETGSRPKSPRSPEGSSVDPEFFPDSSSLFYSSSSMTSQHRLRMNDSMREGKVRKTPSTSSLNRSRMITSRTEADHVCLLDIMNIHLKDMNLYSAERVNKHSYDGSGQDLEFKSFMVQKQGGSPLKEKIQLTLVVERNLEGDISHSAPDFRISGTLSSVHCSLDPAQYRLVRGILDHNLGEKLPQFQQQLMAHLMDPVIDTVLSGKVWQGIAMAIDLNNVTVELLLAHADGQECPEQSLAKLDFICSTLKFDSYSDQSKDIDLVSNEIVISDTRFRDAPVNVRPNVFEKILQPGPRGKKSKTFQLELHYRATQESNKFSVILNNMKVMCIFDWILSIRDFLMESPDDPFKQEKEVASGDVEMASPEVSRQSSRDSTKTTSPLTVSSGIMTKRGPIVEEVEVPFEMKLNVSDTQFIVVEDSTTWDTNAVILKSTAILNFRPKAQDKILSCTLQSLEVFSCSLTAEEETAQSIIDPLTIHVDLNANPLPKHKLSSSGGLLEASQVHQKNLVLEVTFNVMNIRLSYIDMKMFLAILNSIPQQALKAQQHEKPTDKTYQANKLSSLYDMGFSMEDCKKALDLNKMNLTEAAFWLTENVTPEERSKPEEGGLNITGIDVKSSTVCVCLIDDCGDSDVPLAEIAFSSIQFSQQLSPRQEGLASFLLTGDYYNRKLSGWEPFIEQWKCRCEWKQYYQNTEKKTAVQISAQDVLNLNLTSTLLELYNQTKMTWSEDYYRQGVPANSQNLAHPLSRTTVSCQRRRVPFVPFVLSNETGCTLWFTTVTTTPRSGRRKSQKDDHYIQAAEWKKVESGEKMPFFFHNKEKNRHEKTHELSTNQLVVKVDGWMKLSNVTVDRVGVYFRHAQPDVTQAKGLMGLTYSSKHDPSLQKPARVVFDVKQEGKARKLITVRSALIVRNELDSGIDLKMATDLGLEGKFNIMEIPANESLPLPLPYVSSMLYIRPSDWPVKYCNETIHWQNVGLTGEVREKIMKCDSPDGSGSYRFCVSVKRENYPEQLLTEDSSLILPGHTLSIRPPVIVRNLLPVELRYYIKDTAISGTVKAKDKAYLHAADPQQPLELGLNLENFPTCKELVVPPVTTGPQYHKVKIRLYDTKGRLLELLIKIIFRKGGSVSIHVTAPYWLVNTSGLPLVFRQDYCQQDAAGQFEEHELARSVTPLLFSYAEKDLPDLCTMRVGKSVKGPDAVPVWCKRFSLESGTGMRRLNVVPKTGNRPDWVYNIGIGVHQGKGLYADTNIVTFAPLYEIDNQSSHRLAIAQRHIAMSEDIKFDTHLIAPPQCKIPFHWPRLDYDQLLCVNLLDVKKCSWSGGFRIDKTNSFHINIRDDKSESHLLKVEVVMEGPTYFIVFGDAGEVPPPFRIDNLAEVPVEYFQSETNEQKLKAFVQPHTQLPYAWDEPMLGPSITLRVKGGTSATYTMDKLGEGKQLCYPNFIYLKASATFGRSPSSEGSDHRELVMEVVQDQYIKFCKKEIGNRNQLWRMTSGGMLEHEGSISPRDPHVRSSNTTGKSMVLDIDDIAPRPGRIVPLTLRKRDERRKATQTWKFSEDGRLCCADGAMCVQTLGGAECLRDTAVAVVGPGPPVGRSVPAHMRIDRERLLPGSGWLAVRTVMDGPIRVLQITDVSQGSVAEATRNYQGWVVCEDQGAGTEPKQVDNKSYLEICMSLKGGLGVSLVNHTPEELVYISLQNISLEYLSNPNSTTADISVASVQVDNQLFTATRPVLLYVTPTSSTQRDGPDNRSALHVVAQKIPNSKWNAEIYKHLIVNMKKLSIQIEEQLLWKLLQFFGFGSKDHMDEKVTEEEDPRSALAAATSVKTKRYYFGQLKIQSNQINLSMLTASKLSPDLKALKRDMSLPLVKFEDAKVDLDPFVKSNLFETMAFLQKEIGIHYTEELKSQAAKILGSVDFLGNPLGLFNDVTEGISGLINDGNVGGLLKNVTHGVSNSAAKVVGSLSDGLGTLNMDRNYQDRREQLKTSAQSSKGHLLAGVKGFGNGLFGAMTSMFTQPYDGFKEDGIEGFVTGLGKGVIGTVTKPVVGVLDLASGAANAIKDTSSSSSRISPPPVRLPRCCHGAGMLLPAYSKNQAKSQKLLHDLNKKNLDEFFIAVEQLRREDNLTSLITSTQVYFLLGGMPDSSNIILRVPHKDLFQCLVVENNGRYYLEVIRVQTPGSDPQRVPQIRCDKLAVAERVSQQITYARNLYEEQQHTLTTSETEDST</sequence>
<dbReference type="Gene3D" id="1.10.8.10">
    <property type="entry name" value="DNA helicase RuvA subunit, C-terminal domain"/>
    <property type="match status" value="1"/>
</dbReference>
<evidence type="ECO:0000256" key="3">
    <source>
        <dbReference type="ARBA" id="ARBA00023055"/>
    </source>
</evidence>
<keyword evidence="7" id="KW-1185">Reference proteome</keyword>
<dbReference type="CDD" id="cd14306">
    <property type="entry name" value="UBA_VP13D"/>
    <property type="match status" value="1"/>
</dbReference>
<dbReference type="CDD" id="cd23453">
    <property type="entry name" value="beta-trefoil_Ricin_VPS13D"/>
    <property type="match status" value="1"/>
</dbReference>
<feature type="region of interest" description="Disordered" evidence="4">
    <location>
        <begin position="1099"/>
        <end position="1129"/>
    </location>
</feature>
<dbReference type="SUPFAM" id="SSF46934">
    <property type="entry name" value="UBA-like"/>
    <property type="match status" value="1"/>
</dbReference>
<feature type="region of interest" description="Disordered" evidence="4">
    <location>
        <begin position="603"/>
        <end position="622"/>
    </location>
</feature>
<feature type="compositionally biased region" description="Low complexity" evidence="4">
    <location>
        <begin position="2158"/>
        <end position="2178"/>
    </location>
</feature>
<keyword evidence="2" id="KW-0813">Transport</keyword>
<proteinExistence type="inferred from homology"/>